<accession>A0AAV4VH95</accession>
<gene>
    <name evidence="2" type="ORF">CEXT_772171</name>
</gene>
<proteinExistence type="predicted"/>
<dbReference type="EMBL" id="BPLR01014583">
    <property type="protein sequence ID" value="GIY69771.1"/>
    <property type="molecule type" value="Genomic_DNA"/>
</dbReference>
<sequence length="263" mass="29482">MEFFLLQSLQVPPAVPGLQHLVRGGRGRGGERLLIHLQCLLQFRHWHHPRRLRFRHARPGQVHEPGGGESECVRPQQTPPPQHHSGPGHGLQDQRPPGGHRRGGKVDAAPRTSAGAVEHDRVRNGPAGRPQSAEVFCWGSSTLRRLQGFLGRAVPGRGHRPLRGAISGEQRSQLPILLRLQEGGVRERARHLSIRPLRSRLRPQEPQELVVRFGSQVRRLCHGLLMGKHGLCTIYTYLFAICLDNARLICLVDFSEDLKFIIV</sequence>
<protein>
    <submittedName>
        <fullName evidence="2">Uncharacterized protein</fullName>
    </submittedName>
</protein>
<evidence type="ECO:0000256" key="1">
    <source>
        <dbReference type="SAM" id="MobiDB-lite"/>
    </source>
</evidence>
<keyword evidence="3" id="KW-1185">Reference proteome</keyword>
<evidence type="ECO:0000313" key="2">
    <source>
        <dbReference type="EMBL" id="GIY69771.1"/>
    </source>
</evidence>
<organism evidence="2 3">
    <name type="scientific">Caerostris extrusa</name>
    <name type="common">Bark spider</name>
    <name type="synonym">Caerostris bankana</name>
    <dbReference type="NCBI Taxonomy" id="172846"/>
    <lineage>
        <taxon>Eukaryota</taxon>
        <taxon>Metazoa</taxon>
        <taxon>Ecdysozoa</taxon>
        <taxon>Arthropoda</taxon>
        <taxon>Chelicerata</taxon>
        <taxon>Arachnida</taxon>
        <taxon>Araneae</taxon>
        <taxon>Araneomorphae</taxon>
        <taxon>Entelegynae</taxon>
        <taxon>Araneoidea</taxon>
        <taxon>Araneidae</taxon>
        <taxon>Caerostris</taxon>
    </lineage>
</organism>
<reference evidence="2 3" key="1">
    <citation type="submission" date="2021-06" db="EMBL/GenBank/DDBJ databases">
        <title>Caerostris extrusa draft genome.</title>
        <authorList>
            <person name="Kono N."/>
            <person name="Arakawa K."/>
        </authorList>
    </citation>
    <scope>NUCLEOTIDE SEQUENCE [LARGE SCALE GENOMIC DNA]</scope>
</reference>
<dbReference type="AlphaFoldDB" id="A0AAV4VH95"/>
<feature type="region of interest" description="Disordered" evidence="1">
    <location>
        <begin position="57"/>
        <end position="131"/>
    </location>
</feature>
<evidence type="ECO:0000313" key="3">
    <source>
        <dbReference type="Proteomes" id="UP001054945"/>
    </source>
</evidence>
<dbReference type="Proteomes" id="UP001054945">
    <property type="component" value="Unassembled WGS sequence"/>
</dbReference>
<name>A0AAV4VH95_CAEEX</name>
<comment type="caution">
    <text evidence="2">The sequence shown here is derived from an EMBL/GenBank/DDBJ whole genome shotgun (WGS) entry which is preliminary data.</text>
</comment>